<dbReference type="PANTHER" id="PTHR34580:SF1">
    <property type="entry name" value="PROTEIN PAFC"/>
    <property type="match status" value="1"/>
</dbReference>
<accession>A0A162EKJ6</accession>
<dbReference type="PROSITE" id="PS52050">
    <property type="entry name" value="WYL"/>
    <property type="match status" value="1"/>
</dbReference>
<keyword evidence="1" id="KW-0805">Transcription regulation</keyword>
<dbReference type="OrthoDB" id="9815009at2"/>
<dbReference type="InterPro" id="IPR026881">
    <property type="entry name" value="WYL_dom"/>
</dbReference>
<dbReference type="InterPro" id="IPR028349">
    <property type="entry name" value="PafC-like"/>
</dbReference>
<dbReference type="PIRSF" id="PIRSF016838">
    <property type="entry name" value="PafC"/>
    <property type="match status" value="1"/>
</dbReference>
<dbReference type="Gene3D" id="1.10.10.10">
    <property type="entry name" value="Winged helix-like DNA-binding domain superfamily/Winged helix DNA-binding domain"/>
    <property type="match status" value="1"/>
</dbReference>
<proteinExistence type="predicted"/>
<dbReference type="PROSITE" id="PS51000">
    <property type="entry name" value="HTH_DEOR_2"/>
    <property type="match status" value="1"/>
</dbReference>
<keyword evidence="2" id="KW-0804">Transcription</keyword>
<name>A0A162EKJ6_9BACL</name>
<dbReference type="InterPro" id="IPR001034">
    <property type="entry name" value="DeoR_HTH"/>
</dbReference>
<dbReference type="AlphaFoldDB" id="A0A162EKJ6"/>
<dbReference type="InterPro" id="IPR036388">
    <property type="entry name" value="WH-like_DNA-bd_sf"/>
</dbReference>
<dbReference type="STRING" id="59843.A3958_13715"/>
<dbReference type="SUPFAM" id="SSF46785">
    <property type="entry name" value="Winged helix' DNA-binding domain"/>
    <property type="match status" value="1"/>
</dbReference>
<feature type="domain" description="HTH deoR-type" evidence="3">
    <location>
        <begin position="2"/>
        <end position="61"/>
    </location>
</feature>
<dbReference type="Pfam" id="PF25583">
    <property type="entry name" value="WCX"/>
    <property type="match status" value="1"/>
</dbReference>
<dbReference type="InterPro" id="IPR036390">
    <property type="entry name" value="WH_DNA-bd_sf"/>
</dbReference>
<dbReference type="Proteomes" id="UP000076796">
    <property type="component" value="Unassembled WGS sequence"/>
</dbReference>
<dbReference type="GO" id="GO:0003700">
    <property type="term" value="F:DNA-binding transcription factor activity"/>
    <property type="evidence" value="ECO:0007669"/>
    <property type="project" value="InterPro"/>
</dbReference>
<dbReference type="InterPro" id="IPR057727">
    <property type="entry name" value="WCX_dom"/>
</dbReference>
<evidence type="ECO:0000313" key="5">
    <source>
        <dbReference type="Proteomes" id="UP000076796"/>
    </source>
</evidence>
<dbReference type="Pfam" id="PF08279">
    <property type="entry name" value="HTH_11"/>
    <property type="match status" value="1"/>
</dbReference>
<dbReference type="EMBL" id="LWMH01000001">
    <property type="protein sequence ID" value="KZS46981.1"/>
    <property type="molecule type" value="Genomic_DNA"/>
</dbReference>
<organism evidence="4 5">
    <name type="scientific">Paenibacillus glucanolyticus</name>
    <dbReference type="NCBI Taxonomy" id="59843"/>
    <lineage>
        <taxon>Bacteria</taxon>
        <taxon>Bacillati</taxon>
        <taxon>Bacillota</taxon>
        <taxon>Bacilli</taxon>
        <taxon>Bacillales</taxon>
        <taxon>Paenibacillaceae</taxon>
        <taxon>Paenibacillus</taxon>
    </lineage>
</organism>
<protein>
    <submittedName>
        <fullName evidence="4">Transcriptional regulator</fullName>
    </submittedName>
</protein>
<dbReference type="InterPro" id="IPR013196">
    <property type="entry name" value="HTH_11"/>
</dbReference>
<dbReference type="PANTHER" id="PTHR34580">
    <property type="match status" value="1"/>
</dbReference>
<dbReference type="Pfam" id="PF13280">
    <property type="entry name" value="WYL"/>
    <property type="match status" value="1"/>
</dbReference>
<sequence>MRADRLLSIMLMLQNGGKKNTHYLAEQLEVSERTIIRDMESLSSAGIPVYAERGSHGGWVLEESYRTNLTGMTPDELISLLVSSHSPLIGDLGIGKQFDAAYQKLLASSPRSIRQDAEIIREKIHIDGAGWHAYRESHPYLTVLQEAVWLDRVLRIHYMKGEERVERIVLPLGLVAKRSTWYVVAESQGELRTYRVSRIVDAVMTDETFHRPADFDLAQYWEESLTRFMQNLPQYPAQVRMTVSLIKRFERERYVKIIHCDTQNPQEGWITADLEFNTLESASAFLLSCGAEIEVLAPQELREHVSSAATAIARLYQQ</sequence>
<dbReference type="GeneID" id="97557646"/>
<evidence type="ECO:0000256" key="1">
    <source>
        <dbReference type="ARBA" id="ARBA00023015"/>
    </source>
</evidence>
<keyword evidence="5" id="KW-1185">Reference proteome</keyword>
<comment type="caution">
    <text evidence="4">The sequence shown here is derived from an EMBL/GenBank/DDBJ whole genome shotgun (WGS) entry which is preliminary data.</text>
</comment>
<dbReference type="RefSeq" id="WP_063478588.1">
    <property type="nucleotide sequence ID" value="NZ_CP147845.1"/>
</dbReference>
<reference evidence="4" key="1">
    <citation type="journal article" date="2016" name="Genome Announc.">
        <title>Draft genomes of two strains of Paenibacillus glucanolyticus with capability to degrade lignocellulose.</title>
        <authorList>
            <person name="Mathews S.L."/>
            <person name="Pawlak J."/>
            <person name="Grunden A.M."/>
        </authorList>
    </citation>
    <scope>NUCLEOTIDE SEQUENCE [LARGE SCALE GENOMIC DNA]</scope>
    <source>
        <strain evidence="4">SLM1</strain>
    </source>
</reference>
<evidence type="ECO:0000313" key="4">
    <source>
        <dbReference type="EMBL" id="KZS46981.1"/>
    </source>
</evidence>
<evidence type="ECO:0000256" key="2">
    <source>
        <dbReference type="ARBA" id="ARBA00023163"/>
    </source>
</evidence>
<evidence type="ECO:0000259" key="3">
    <source>
        <dbReference type="PROSITE" id="PS51000"/>
    </source>
</evidence>
<dbReference type="InterPro" id="IPR051534">
    <property type="entry name" value="CBASS_pafABC_assoc_protein"/>
</dbReference>
<gene>
    <name evidence="4" type="ORF">AWU65_14135</name>
</gene>